<name>A0AA35WDJ8_GEOBA</name>
<dbReference type="SUPFAM" id="SSF55961">
    <property type="entry name" value="Bet v1-like"/>
    <property type="match status" value="1"/>
</dbReference>
<accession>A0AA35WDJ8</accession>
<dbReference type="AlphaFoldDB" id="A0AA35WDJ8"/>
<dbReference type="GO" id="GO:0008289">
    <property type="term" value="F:lipid binding"/>
    <property type="evidence" value="ECO:0007669"/>
    <property type="project" value="InterPro"/>
</dbReference>
<dbReference type="InterPro" id="IPR002913">
    <property type="entry name" value="START_lipid-bd_dom"/>
</dbReference>
<dbReference type="InterPro" id="IPR023393">
    <property type="entry name" value="START-like_dom_sf"/>
</dbReference>
<feature type="domain" description="START" evidence="1">
    <location>
        <begin position="2"/>
        <end position="81"/>
    </location>
</feature>
<dbReference type="EMBL" id="CASHTH010001624">
    <property type="protein sequence ID" value="CAI8017423.1"/>
    <property type="molecule type" value="Genomic_DNA"/>
</dbReference>
<proteinExistence type="predicted"/>
<comment type="caution">
    <text evidence="2">The sequence shown here is derived from an EMBL/GenBank/DDBJ whole genome shotgun (WGS) entry which is preliminary data.</text>
</comment>
<evidence type="ECO:0000259" key="1">
    <source>
        <dbReference type="Pfam" id="PF01852"/>
    </source>
</evidence>
<dbReference type="Proteomes" id="UP001174909">
    <property type="component" value="Unassembled WGS sequence"/>
</dbReference>
<evidence type="ECO:0000313" key="2">
    <source>
        <dbReference type="EMBL" id="CAI8017423.1"/>
    </source>
</evidence>
<reference evidence="2" key="1">
    <citation type="submission" date="2023-03" db="EMBL/GenBank/DDBJ databases">
        <authorList>
            <person name="Steffen K."/>
            <person name="Cardenas P."/>
        </authorList>
    </citation>
    <scope>NUCLEOTIDE SEQUENCE</scope>
</reference>
<dbReference type="Pfam" id="PF01852">
    <property type="entry name" value="START"/>
    <property type="match status" value="1"/>
</dbReference>
<keyword evidence="3" id="KW-1185">Reference proteome</keyword>
<gene>
    <name evidence="2" type="ORF">GBAR_LOCUS10576</name>
</gene>
<evidence type="ECO:0000313" key="3">
    <source>
        <dbReference type="Proteomes" id="UP001174909"/>
    </source>
</evidence>
<protein>
    <recommendedName>
        <fullName evidence="1">START domain-containing protein</fullName>
    </recommendedName>
</protein>
<sequence length="94" mass="10419">MRSWHRDVPTGRYVIVVSHPAGGASGGILAGHLASSFLLQLCPHGTTVTTISREDWRGHSSEYYNRSLGTWSLSSTLSMLRNSFRELDFLKTPV</sequence>
<dbReference type="Gene3D" id="3.30.530.20">
    <property type="match status" value="1"/>
</dbReference>
<organism evidence="2 3">
    <name type="scientific">Geodia barretti</name>
    <name type="common">Barrett's horny sponge</name>
    <dbReference type="NCBI Taxonomy" id="519541"/>
    <lineage>
        <taxon>Eukaryota</taxon>
        <taxon>Metazoa</taxon>
        <taxon>Porifera</taxon>
        <taxon>Demospongiae</taxon>
        <taxon>Heteroscleromorpha</taxon>
        <taxon>Tetractinellida</taxon>
        <taxon>Astrophorina</taxon>
        <taxon>Geodiidae</taxon>
        <taxon>Geodia</taxon>
    </lineage>
</organism>